<dbReference type="AlphaFoldDB" id="A0AAQ3PJE9"/>
<keyword evidence="1" id="KW-0472">Membrane</keyword>
<evidence type="ECO:0000313" key="3">
    <source>
        <dbReference type="Proteomes" id="UP001374535"/>
    </source>
</evidence>
<feature type="transmembrane region" description="Helical" evidence="1">
    <location>
        <begin position="123"/>
        <end position="142"/>
    </location>
</feature>
<dbReference type="InterPro" id="IPR044592">
    <property type="entry name" value="RING1A/B"/>
</dbReference>
<protein>
    <submittedName>
        <fullName evidence="2">Uncharacterized protein</fullName>
    </submittedName>
</protein>
<accession>A0AAQ3PJE9</accession>
<feature type="transmembrane region" description="Helical" evidence="1">
    <location>
        <begin position="47"/>
        <end position="68"/>
    </location>
</feature>
<dbReference type="PANTHER" id="PTHR46537:SF3">
    <property type="entry name" value="E3 UBIQUITIN-PROTEIN LIGASE RING1A"/>
    <property type="match status" value="1"/>
</dbReference>
<name>A0AAQ3PJE9_VIGMU</name>
<reference evidence="2 3" key="1">
    <citation type="journal article" date="2023" name="Life. Sci Alliance">
        <title>Evolutionary insights into 3D genome organization and epigenetic landscape of Vigna mungo.</title>
        <authorList>
            <person name="Junaid A."/>
            <person name="Singh B."/>
            <person name="Bhatia S."/>
        </authorList>
    </citation>
    <scope>NUCLEOTIDE SEQUENCE [LARGE SCALE GENOMIC DNA]</scope>
    <source>
        <strain evidence="2">Urdbean</strain>
    </source>
</reference>
<dbReference type="EMBL" id="CP144700">
    <property type="protein sequence ID" value="WVZ26693.1"/>
    <property type="molecule type" value="Genomic_DNA"/>
</dbReference>
<keyword evidence="1" id="KW-1133">Transmembrane helix</keyword>
<sequence length="147" mass="17226">MVKDNLFHYMCRNHPKYENGDGMPSSILQRMHRKIHAPWVGPYTAAYAIYLIDLIGLVNILAACCTVLTNSNWFYCSINECPICRVHVPSRRSLREDPNFDKLIAALVPDIDKYEEEVRRNWLFFRIGVVMIKRMLCLMLSAPHNYY</sequence>
<gene>
    <name evidence="2" type="ORF">V8G54_005237</name>
</gene>
<organism evidence="2 3">
    <name type="scientific">Vigna mungo</name>
    <name type="common">Black gram</name>
    <name type="synonym">Phaseolus mungo</name>
    <dbReference type="NCBI Taxonomy" id="3915"/>
    <lineage>
        <taxon>Eukaryota</taxon>
        <taxon>Viridiplantae</taxon>
        <taxon>Streptophyta</taxon>
        <taxon>Embryophyta</taxon>
        <taxon>Tracheophyta</taxon>
        <taxon>Spermatophyta</taxon>
        <taxon>Magnoliopsida</taxon>
        <taxon>eudicotyledons</taxon>
        <taxon>Gunneridae</taxon>
        <taxon>Pentapetalae</taxon>
        <taxon>rosids</taxon>
        <taxon>fabids</taxon>
        <taxon>Fabales</taxon>
        <taxon>Fabaceae</taxon>
        <taxon>Papilionoideae</taxon>
        <taxon>50 kb inversion clade</taxon>
        <taxon>NPAAA clade</taxon>
        <taxon>indigoferoid/millettioid clade</taxon>
        <taxon>Phaseoleae</taxon>
        <taxon>Vigna</taxon>
    </lineage>
</organism>
<dbReference type="PANTHER" id="PTHR46537">
    <property type="entry name" value="OS11G0578200 PROTEIN"/>
    <property type="match status" value="1"/>
</dbReference>
<evidence type="ECO:0000313" key="2">
    <source>
        <dbReference type="EMBL" id="WVZ26693.1"/>
    </source>
</evidence>
<keyword evidence="3" id="KW-1185">Reference proteome</keyword>
<keyword evidence="1" id="KW-0812">Transmembrane</keyword>
<evidence type="ECO:0000256" key="1">
    <source>
        <dbReference type="SAM" id="Phobius"/>
    </source>
</evidence>
<dbReference type="Proteomes" id="UP001374535">
    <property type="component" value="Chromosome 1"/>
</dbReference>
<proteinExistence type="predicted"/>